<dbReference type="Gene3D" id="1.10.10.10">
    <property type="entry name" value="Winged helix-like DNA-binding domain superfamily/Winged helix DNA-binding domain"/>
    <property type="match status" value="1"/>
</dbReference>
<protein>
    <submittedName>
        <fullName evidence="5">LuxR family transcriptional regulator</fullName>
    </submittedName>
</protein>
<reference evidence="5 6" key="1">
    <citation type="submission" date="2020-02" db="EMBL/GenBank/DDBJ databases">
        <title>Pseudomonas Putida W5 Complete Genome Assembly.</title>
        <authorList>
            <person name="Yuan Z.-C."/>
            <person name="Shaw G.A."/>
            <person name="Cusano A.D."/>
            <person name="Caddey B.J."/>
            <person name="Weselowski B.J."/>
        </authorList>
    </citation>
    <scope>NUCLEOTIDE SEQUENCE [LARGE SCALE GENOMIC DNA]</scope>
    <source>
        <strain evidence="5 6">W5</strain>
    </source>
</reference>
<dbReference type="EMBL" id="CP026115">
    <property type="protein sequence ID" value="QHG66407.1"/>
    <property type="molecule type" value="Genomic_DNA"/>
</dbReference>
<dbReference type="GO" id="GO:0003677">
    <property type="term" value="F:DNA binding"/>
    <property type="evidence" value="ECO:0007669"/>
    <property type="project" value="UniProtKB-KW"/>
</dbReference>
<evidence type="ECO:0000313" key="6">
    <source>
        <dbReference type="Proteomes" id="UP000464480"/>
    </source>
</evidence>
<evidence type="ECO:0000256" key="2">
    <source>
        <dbReference type="ARBA" id="ARBA00023125"/>
    </source>
</evidence>
<sequence>MNSDNADRLGAVIRSIGSDTLGPAFDTALKGVVDFDMSCAYLFRFNQPALLIHDGYQQRVAERTLKAYLRGGYLLDPFYVACTNNHPSGLWRMSELAPDSFFASGFSISHDIHPCVSSHHGSLIEEIGFIVPVRPRTALVYSLMRGLDKGAFEVEEAQRLAALTPVIDAIFSQHLRLAHADDLADPQESDSQLEDAFVDILQGQLTETQRHVAKLILQGHSSQSISRELGISEGTVKVHRHNIWQRLGIAGNAELFRLFINYLVKNS</sequence>
<dbReference type="PRINTS" id="PR00038">
    <property type="entry name" value="HTHLUXR"/>
</dbReference>
<evidence type="ECO:0000313" key="5">
    <source>
        <dbReference type="EMBL" id="QHG66407.1"/>
    </source>
</evidence>
<dbReference type="InterPro" id="IPR016032">
    <property type="entry name" value="Sig_transdc_resp-reg_C-effctor"/>
</dbReference>
<gene>
    <name evidence="5" type="ORF">C2H86_19230</name>
</gene>
<dbReference type="InterPro" id="IPR000792">
    <property type="entry name" value="Tscrpt_reg_LuxR_C"/>
</dbReference>
<organism evidence="5 6">
    <name type="scientific">Pseudomonas putida</name>
    <name type="common">Arthrobacter siderocapsulatus</name>
    <dbReference type="NCBI Taxonomy" id="303"/>
    <lineage>
        <taxon>Bacteria</taxon>
        <taxon>Pseudomonadati</taxon>
        <taxon>Pseudomonadota</taxon>
        <taxon>Gammaproteobacteria</taxon>
        <taxon>Pseudomonadales</taxon>
        <taxon>Pseudomonadaceae</taxon>
        <taxon>Pseudomonas</taxon>
    </lineage>
</organism>
<evidence type="ECO:0000256" key="1">
    <source>
        <dbReference type="ARBA" id="ARBA00023015"/>
    </source>
</evidence>
<dbReference type="GO" id="GO:0006355">
    <property type="term" value="P:regulation of DNA-templated transcription"/>
    <property type="evidence" value="ECO:0007669"/>
    <property type="project" value="InterPro"/>
</dbReference>
<dbReference type="PANTHER" id="PTHR44688">
    <property type="entry name" value="DNA-BINDING TRANSCRIPTIONAL ACTIVATOR DEVR_DOSR"/>
    <property type="match status" value="1"/>
</dbReference>
<keyword evidence="2" id="KW-0238">DNA-binding</keyword>
<dbReference type="PROSITE" id="PS50043">
    <property type="entry name" value="HTH_LUXR_2"/>
    <property type="match status" value="1"/>
</dbReference>
<evidence type="ECO:0000259" key="4">
    <source>
        <dbReference type="PROSITE" id="PS50043"/>
    </source>
</evidence>
<dbReference type="PROSITE" id="PS00622">
    <property type="entry name" value="HTH_LUXR_1"/>
    <property type="match status" value="1"/>
</dbReference>
<dbReference type="Pfam" id="PF00196">
    <property type="entry name" value="GerE"/>
    <property type="match status" value="1"/>
</dbReference>
<evidence type="ECO:0000256" key="3">
    <source>
        <dbReference type="ARBA" id="ARBA00023163"/>
    </source>
</evidence>
<dbReference type="Proteomes" id="UP000464480">
    <property type="component" value="Chromosome"/>
</dbReference>
<keyword evidence="1" id="KW-0805">Transcription regulation</keyword>
<dbReference type="InterPro" id="IPR036388">
    <property type="entry name" value="WH-like_DNA-bd_sf"/>
</dbReference>
<dbReference type="AlphaFoldDB" id="A0A6I6XL65"/>
<dbReference type="CDD" id="cd06170">
    <property type="entry name" value="LuxR_C_like"/>
    <property type="match status" value="1"/>
</dbReference>
<feature type="domain" description="HTH luxR-type" evidence="4">
    <location>
        <begin position="198"/>
        <end position="263"/>
    </location>
</feature>
<name>A0A6I6XL65_PSEPU</name>
<dbReference type="SMART" id="SM00421">
    <property type="entry name" value="HTH_LUXR"/>
    <property type="match status" value="1"/>
</dbReference>
<dbReference type="SUPFAM" id="SSF46894">
    <property type="entry name" value="C-terminal effector domain of the bipartite response regulators"/>
    <property type="match status" value="1"/>
</dbReference>
<accession>A0A6I6XL65</accession>
<dbReference type="PANTHER" id="PTHR44688:SF16">
    <property type="entry name" value="DNA-BINDING TRANSCRIPTIONAL ACTIVATOR DEVR_DOSR"/>
    <property type="match status" value="1"/>
</dbReference>
<dbReference type="RefSeq" id="WP_159411610.1">
    <property type="nucleotide sequence ID" value="NZ_CP026115.2"/>
</dbReference>
<proteinExistence type="predicted"/>
<keyword evidence="3" id="KW-0804">Transcription</keyword>